<evidence type="ECO:0000313" key="2">
    <source>
        <dbReference type="Proteomes" id="UP001155280"/>
    </source>
</evidence>
<dbReference type="AlphaFoldDB" id="A0A9X2KWF2"/>
<dbReference type="Proteomes" id="UP001155280">
    <property type="component" value="Unassembled WGS sequence"/>
</dbReference>
<accession>A0A9X2KWF2</accession>
<dbReference type="RefSeq" id="WP_241549692.1">
    <property type="nucleotide sequence ID" value="NZ_JANCNS010000001.1"/>
</dbReference>
<sequence length="140" mass="15775">MKIAIFFLLISLWSADKEKPVGATESINLSETFCVGDELVLGNSRIKFSRVISDSRCPESAIVTCIWAGEVKILLEHYEGNELKSRLIIRNSVSEINEFLAGTGVSVGWFEVLPHPEKPENLMQEDYSFKVQISERLARN</sequence>
<reference evidence="1" key="1">
    <citation type="submission" date="2022-07" db="EMBL/GenBank/DDBJ databases">
        <title>Gramela sediminis sp. nov., isolated from deep-sea sediment of the Indian Ocean.</title>
        <authorList>
            <person name="Shi H."/>
        </authorList>
    </citation>
    <scope>NUCLEOTIDE SEQUENCE</scope>
    <source>
        <strain evidence="1">GC03-9</strain>
    </source>
</reference>
<keyword evidence="2" id="KW-1185">Reference proteome</keyword>
<proteinExistence type="predicted"/>
<name>A0A9X2KWF2_9FLAO</name>
<comment type="caution">
    <text evidence="1">The sequence shown here is derived from an EMBL/GenBank/DDBJ whole genome shotgun (WGS) entry which is preliminary data.</text>
</comment>
<gene>
    <name evidence="1" type="ORF">MKO06_05710</name>
</gene>
<evidence type="ECO:0000313" key="1">
    <source>
        <dbReference type="EMBL" id="MCP9199393.1"/>
    </source>
</evidence>
<organism evidence="1 2">
    <name type="scientific">Christiangramia oceanisediminis</name>
    <dbReference type="NCBI Taxonomy" id="2920386"/>
    <lineage>
        <taxon>Bacteria</taxon>
        <taxon>Pseudomonadati</taxon>
        <taxon>Bacteroidota</taxon>
        <taxon>Flavobacteriia</taxon>
        <taxon>Flavobacteriales</taxon>
        <taxon>Flavobacteriaceae</taxon>
        <taxon>Christiangramia</taxon>
    </lineage>
</organism>
<dbReference type="EMBL" id="JANCNS010000001">
    <property type="protein sequence ID" value="MCP9199393.1"/>
    <property type="molecule type" value="Genomic_DNA"/>
</dbReference>
<protein>
    <submittedName>
        <fullName evidence="1">Uncharacterized protein</fullName>
    </submittedName>
</protein>